<dbReference type="EMBL" id="JAUSWH010000010">
    <property type="protein sequence ID" value="MDQ0456824.1"/>
    <property type="molecule type" value="Genomic_DNA"/>
</dbReference>
<dbReference type="InterPro" id="IPR029069">
    <property type="entry name" value="HotDog_dom_sf"/>
</dbReference>
<feature type="region of interest" description="Disordered" evidence="1">
    <location>
        <begin position="313"/>
        <end position="332"/>
    </location>
</feature>
<accession>A0ABU0IF12</accession>
<keyword evidence="4" id="KW-1185">Reference proteome</keyword>
<feature type="compositionally biased region" description="Pro residues" evidence="1">
    <location>
        <begin position="372"/>
        <end position="387"/>
    </location>
</feature>
<dbReference type="SUPFAM" id="SSF54637">
    <property type="entry name" value="Thioesterase/thiol ester dehydrase-isomerase"/>
    <property type="match status" value="1"/>
</dbReference>
<dbReference type="RefSeq" id="WP_307159005.1">
    <property type="nucleotide sequence ID" value="NZ_JAUSWH010000010.1"/>
</dbReference>
<dbReference type="Proteomes" id="UP001235269">
    <property type="component" value="Unassembled WGS sequence"/>
</dbReference>
<feature type="signal peptide" evidence="2">
    <location>
        <begin position="1"/>
        <end position="25"/>
    </location>
</feature>
<evidence type="ECO:0000256" key="1">
    <source>
        <dbReference type="SAM" id="MobiDB-lite"/>
    </source>
</evidence>
<evidence type="ECO:0000256" key="2">
    <source>
        <dbReference type="SAM" id="SignalP"/>
    </source>
</evidence>
<keyword evidence="2" id="KW-0732">Signal</keyword>
<comment type="caution">
    <text evidence="3">The sequence shown here is derived from an EMBL/GenBank/DDBJ whole genome shotgun (WGS) entry which is preliminary data.</text>
</comment>
<organism evidence="3 4">
    <name type="scientific">Rhizobium paknamense</name>
    <dbReference type="NCBI Taxonomy" id="1206817"/>
    <lineage>
        <taxon>Bacteria</taxon>
        <taxon>Pseudomonadati</taxon>
        <taxon>Pseudomonadota</taxon>
        <taxon>Alphaproteobacteria</taxon>
        <taxon>Hyphomicrobiales</taxon>
        <taxon>Rhizobiaceae</taxon>
        <taxon>Rhizobium/Agrobacterium group</taxon>
        <taxon>Rhizobium</taxon>
    </lineage>
</organism>
<reference evidence="3 4" key="1">
    <citation type="submission" date="2023-07" db="EMBL/GenBank/DDBJ databases">
        <title>Genomic Encyclopedia of Type Strains, Phase IV (KMG-IV): sequencing the most valuable type-strain genomes for metagenomic binning, comparative biology and taxonomic classification.</title>
        <authorList>
            <person name="Goeker M."/>
        </authorList>
    </citation>
    <scope>NUCLEOTIDE SEQUENCE [LARGE SCALE GENOMIC DNA]</scope>
    <source>
        <strain evidence="3 4">DSM 100301</strain>
    </source>
</reference>
<evidence type="ECO:0000313" key="4">
    <source>
        <dbReference type="Proteomes" id="UP001235269"/>
    </source>
</evidence>
<name>A0ABU0IF12_9HYPH</name>
<proteinExistence type="predicted"/>
<gene>
    <name evidence="3" type="ORF">QO005_003169</name>
</gene>
<evidence type="ECO:0000313" key="3">
    <source>
        <dbReference type="EMBL" id="MDQ0456824.1"/>
    </source>
</evidence>
<feature type="region of interest" description="Disordered" evidence="1">
    <location>
        <begin position="371"/>
        <end position="390"/>
    </location>
</feature>
<feature type="chain" id="PRO_5045212205" description="DUF2169 domain-containing protein" evidence="2">
    <location>
        <begin position="26"/>
        <end position="541"/>
    </location>
</feature>
<evidence type="ECO:0008006" key="5">
    <source>
        <dbReference type="Google" id="ProtNLM"/>
    </source>
</evidence>
<protein>
    <recommendedName>
        <fullName evidence="5">DUF2169 domain-containing protein</fullName>
    </recommendedName>
</protein>
<sequence length="541" mass="60263">MYLKNRVAACLLMTSFLAAPQLVRADPLRNDIDQASVFSEVSPLSMPAGLDPRALDRTDFEILKPGIYIGFEKDKVAAYKALNKAINERPPLDLDKLVKGKLPPDTPGLGPIVDVTPDWLRYQNDKYDPLNPIRHDPAVAQKAGYRDVPAYPTYAAHDDSVMTPWPPEARDKLLVSDLNHSVTNYLPVYAGDRLFIVINHRDVTDLTPLTGGTRRIVAIESQASIYNQKKQKVSDMTFRVTEHLSIYKDRSKAPVNPTFAQLWEAPDWTARPEHVYTDKDWDFIKSVWAHEHIQGAAPLYWEDVKVGDKPAWTLDGPIEESPTPTWGMGMGSGGSRSIRPEIMASDNFADLVRNPVDGIWRLKDPNLERPKFPPLPVIKGAPPPAPRPGEVNTAEIHKEKVKRAALVNFTGRDYAVRHLTNWMGDDGWLKTISWAIMDPRAHWQGGMPVMPNPAAKHFVGHLPGMAGAHVSVHGLTKDVALVKSEVTGKRITNGAHEVELVWWIENLDGQIWEEGSAIVTLPSRSQPDVTAVPKERLSAAK</sequence>
<dbReference type="Gene3D" id="3.10.129.10">
    <property type="entry name" value="Hotdog Thioesterase"/>
    <property type="match status" value="1"/>
</dbReference>